<organism evidence="2">
    <name type="scientific">Pararge aegeria</name>
    <name type="common">speckled wood butterfly</name>
    <dbReference type="NCBI Taxonomy" id="116150"/>
    <lineage>
        <taxon>Eukaryota</taxon>
        <taxon>Metazoa</taxon>
        <taxon>Ecdysozoa</taxon>
        <taxon>Arthropoda</taxon>
        <taxon>Hexapoda</taxon>
        <taxon>Insecta</taxon>
        <taxon>Pterygota</taxon>
        <taxon>Neoptera</taxon>
        <taxon>Endopterygota</taxon>
        <taxon>Lepidoptera</taxon>
        <taxon>Glossata</taxon>
        <taxon>Ditrysia</taxon>
        <taxon>Papilionoidea</taxon>
        <taxon>Nymphalidae</taxon>
        <taxon>Satyrinae</taxon>
        <taxon>Satyrini</taxon>
        <taxon>Parargina</taxon>
        <taxon>Pararge</taxon>
    </lineage>
</organism>
<evidence type="ECO:0000256" key="1">
    <source>
        <dbReference type="SAM" id="MobiDB-lite"/>
    </source>
</evidence>
<dbReference type="EMBL" id="GAIX01000551">
    <property type="protein sequence ID" value="JAA92009.1"/>
    <property type="molecule type" value="Transcribed_RNA"/>
</dbReference>
<dbReference type="AlphaFoldDB" id="S4PLJ5"/>
<reference evidence="2" key="1">
    <citation type="journal article" date="2013" name="BMC Genomics">
        <title>Unscrambling butterfly oogenesis.</title>
        <authorList>
            <person name="Carter J.M."/>
            <person name="Baker S.C."/>
            <person name="Pink R."/>
            <person name="Carter D.R."/>
            <person name="Collins A."/>
            <person name="Tomlin J."/>
            <person name="Gibbs M."/>
            <person name="Breuker C.J."/>
        </authorList>
    </citation>
    <scope>NUCLEOTIDE SEQUENCE</scope>
    <source>
        <tissue evidence="2">Ovary</tissue>
    </source>
</reference>
<sequence length="140" mass="16157">MSLLKLFFTNSAKMVKLRKNKLKALNKLTKKHNATPTNKILKKKLNLERKVTFKKETVLKETVHDDSLVKTVKAKSDILKSFSTKPLEKSKTAENNVRKPKHKPVEKKNKRQKTQVCDTKLILSLMKKKFNNRGKTGNTN</sequence>
<reference evidence="2" key="2">
    <citation type="submission" date="2013-05" db="EMBL/GenBank/DDBJ databases">
        <authorList>
            <person name="Carter J.-M."/>
            <person name="Baker S.C."/>
            <person name="Pink R."/>
            <person name="Carter D.R.F."/>
            <person name="Collins A."/>
            <person name="Tomlin J."/>
            <person name="Gibbs M."/>
            <person name="Breuker C.J."/>
        </authorList>
    </citation>
    <scope>NUCLEOTIDE SEQUENCE</scope>
    <source>
        <tissue evidence="2">Ovary</tissue>
    </source>
</reference>
<feature type="compositionally biased region" description="Basic residues" evidence="1">
    <location>
        <begin position="98"/>
        <end position="113"/>
    </location>
</feature>
<evidence type="ECO:0000313" key="2">
    <source>
        <dbReference type="EMBL" id="JAA92009.1"/>
    </source>
</evidence>
<feature type="region of interest" description="Disordered" evidence="1">
    <location>
        <begin position="84"/>
        <end position="118"/>
    </location>
</feature>
<accession>S4PLJ5</accession>
<name>S4PLJ5_9NEOP</name>
<protein>
    <submittedName>
        <fullName evidence="2">Uncharacterized protein</fullName>
    </submittedName>
</protein>
<proteinExistence type="predicted"/>